<keyword evidence="3" id="KW-0472">Membrane</keyword>
<organism evidence="6 7">
    <name type="scientific">Flammeovirga aprica JL-4</name>
    <dbReference type="NCBI Taxonomy" id="694437"/>
    <lineage>
        <taxon>Bacteria</taxon>
        <taxon>Pseudomonadati</taxon>
        <taxon>Bacteroidota</taxon>
        <taxon>Cytophagia</taxon>
        <taxon>Cytophagales</taxon>
        <taxon>Flammeovirgaceae</taxon>
        <taxon>Flammeovirga</taxon>
    </lineage>
</organism>
<dbReference type="GO" id="GO:0009279">
    <property type="term" value="C:cell outer membrane"/>
    <property type="evidence" value="ECO:0007669"/>
    <property type="project" value="UniProtKB-SubCell"/>
</dbReference>
<sequence>MCPLLLWAQGPLFTAQFHEQPLKKVLKEIEHHFGVYFSFNEKLLAEKKVNIDFDEATLEKALVQALAGSELEYEVLDEQFIVIRKRTIQKINIKGIVSDTDNNTLPYTTIESLGTQKYAVSDVDGKFSVSVPANDTLLIKFLGFEDLAIPVAGLDTSRPLDIALRVKKQSLPELVYETQLDSITSLIDGQSRGKNVKNAGIGNLPTSDQEDVFYALKLLPGVSTAGLSSALEVRGGETDQNLTLIDKFPMYQLDHYFGLQSVVNPDITNSATLYPGGYDCLYGARVSSILDIGLKNPTLYHTEGNVGVSLLGYKAYLSTPIIRGKLAVLGTFRKYHGAIERLLYDRDLKTGDSKEFSDGEESVSIYNQSVKPDINYHDANAKMIYQINKDQNITFSYLYSQDNYYSAFDLPLPLRKLSRRNTQVEPKTNSDTREWSNNAMSLGWNLNTKKLNSSVYFTYSDNTRENEKVFYRRDTTNIKPLKKTTTFSKQKMQDISFHSDQQIYLKNGRLDVGGIYTYYSVYKDIKPNSFLLKQVDSLTSSQSVGLYTQYNFYLNKLSLTVGSRLWYYQPSNKTYLAPRIQGTLPVGNSNLFSLKFSAGRYYQFIRELSDELTYDSYWIISDDENIPVITSNHFIGGGTFRWLNHAFDIEGYYKRSTGEMSDLTFRNPVYFHKYIGDGDSYGVDLMYEYNARRWYFYMSYGYNQYNKQYTPKEAERKRTSILQLASMYKRKKWKAGFTWVMKNTAYDFNELLQIPQGTNNEQPKGSDVEPYDIPLYHRLDFSSEYNFRIGKRMKGEIVLTIYDLYNQQNTEERQVTQISPEITNNYEYVLTDISQLGITPNLSFNLIF</sequence>
<dbReference type="Proteomes" id="UP000576082">
    <property type="component" value="Unassembled WGS sequence"/>
</dbReference>
<name>A0A7X9RUC3_9BACT</name>
<dbReference type="AlphaFoldDB" id="A0A7X9RUC3"/>
<keyword evidence="2" id="KW-0813">Transport</keyword>
<evidence type="ECO:0000256" key="1">
    <source>
        <dbReference type="ARBA" id="ARBA00004442"/>
    </source>
</evidence>
<dbReference type="SMART" id="SM00965">
    <property type="entry name" value="STN"/>
    <property type="match status" value="1"/>
</dbReference>
<evidence type="ECO:0000313" key="6">
    <source>
        <dbReference type="EMBL" id="NME68866.1"/>
    </source>
</evidence>
<gene>
    <name evidence="6" type="ORF">HHU12_12910</name>
</gene>
<comment type="caution">
    <text evidence="6">The sequence shown here is derived from an EMBL/GenBank/DDBJ whole genome shotgun (WGS) entry which is preliminary data.</text>
</comment>
<feature type="domain" description="Secretin/TonB short N-terminal" evidence="5">
    <location>
        <begin position="35"/>
        <end position="85"/>
    </location>
</feature>
<evidence type="ECO:0000256" key="2">
    <source>
        <dbReference type="ARBA" id="ARBA00022448"/>
    </source>
</evidence>
<dbReference type="InterPro" id="IPR011662">
    <property type="entry name" value="Secretin/TonB_short_N"/>
</dbReference>
<dbReference type="InterPro" id="IPR008969">
    <property type="entry name" value="CarboxyPept-like_regulatory"/>
</dbReference>
<comment type="subcellular location">
    <subcellularLocation>
        <location evidence="1">Cell outer membrane</location>
    </subcellularLocation>
</comment>
<dbReference type="Gene3D" id="3.55.50.30">
    <property type="match status" value="1"/>
</dbReference>
<accession>A0A7X9RUC3</accession>
<keyword evidence="6" id="KW-0675">Receptor</keyword>
<dbReference type="Pfam" id="PF13715">
    <property type="entry name" value="CarbopepD_reg_2"/>
    <property type="match status" value="1"/>
</dbReference>
<evidence type="ECO:0000256" key="4">
    <source>
        <dbReference type="ARBA" id="ARBA00023237"/>
    </source>
</evidence>
<evidence type="ECO:0000313" key="7">
    <source>
        <dbReference type="Proteomes" id="UP000576082"/>
    </source>
</evidence>
<proteinExistence type="predicted"/>
<dbReference type="Gene3D" id="2.40.170.20">
    <property type="entry name" value="TonB-dependent receptor, beta-barrel domain"/>
    <property type="match status" value="1"/>
</dbReference>
<keyword evidence="7" id="KW-1185">Reference proteome</keyword>
<dbReference type="Pfam" id="PF07660">
    <property type="entry name" value="STN"/>
    <property type="match status" value="1"/>
</dbReference>
<protein>
    <submittedName>
        <fullName evidence="6">TonB-dependent receptor plug domain-containing protein</fullName>
    </submittedName>
</protein>
<evidence type="ECO:0000259" key="5">
    <source>
        <dbReference type="SMART" id="SM00965"/>
    </source>
</evidence>
<evidence type="ECO:0000256" key="3">
    <source>
        <dbReference type="ARBA" id="ARBA00023136"/>
    </source>
</evidence>
<reference evidence="6 7" key="1">
    <citation type="submission" date="2020-04" db="EMBL/GenBank/DDBJ databases">
        <title>Flammeovirga sp. SR4, a novel species isolated from seawater.</title>
        <authorList>
            <person name="Wang X."/>
        </authorList>
    </citation>
    <scope>NUCLEOTIDE SEQUENCE [LARGE SCALE GENOMIC DNA]</scope>
    <source>
        <strain evidence="6 7">ATCC 23126</strain>
    </source>
</reference>
<dbReference type="RefSeq" id="WP_169657159.1">
    <property type="nucleotide sequence ID" value="NZ_JABANE010000031.1"/>
</dbReference>
<dbReference type="SUPFAM" id="SSF56935">
    <property type="entry name" value="Porins"/>
    <property type="match status" value="1"/>
</dbReference>
<dbReference type="SUPFAM" id="SSF49464">
    <property type="entry name" value="Carboxypeptidase regulatory domain-like"/>
    <property type="match status" value="1"/>
</dbReference>
<keyword evidence="4" id="KW-0998">Cell outer membrane</keyword>
<dbReference type="EMBL" id="JABANE010000031">
    <property type="protein sequence ID" value="NME68866.1"/>
    <property type="molecule type" value="Genomic_DNA"/>
</dbReference>
<dbReference type="InterPro" id="IPR036942">
    <property type="entry name" value="Beta-barrel_TonB_sf"/>
</dbReference>